<protein>
    <recommendedName>
        <fullName evidence="4">Glycine zipper family protein</fullName>
    </recommendedName>
</protein>
<dbReference type="Proteomes" id="UP000612329">
    <property type="component" value="Unassembled WGS sequence"/>
</dbReference>
<evidence type="ECO:0000313" key="3">
    <source>
        <dbReference type="Proteomes" id="UP000612329"/>
    </source>
</evidence>
<evidence type="ECO:0000256" key="1">
    <source>
        <dbReference type="SAM" id="Phobius"/>
    </source>
</evidence>
<reference evidence="2" key="1">
    <citation type="journal article" date="2014" name="Int. J. Syst. Evol. Microbiol.">
        <title>Complete genome sequence of Corynebacterium casei LMG S-19264T (=DSM 44701T), isolated from a smear-ripened cheese.</title>
        <authorList>
            <consortium name="US DOE Joint Genome Institute (JGI-PGF)"/>
            <person name="Walter F."/>
            <person name="Albersmeier A."/>
            <person name="Kalinowski J."/>
            <person name="Ruckert C."/>
        </authorList>
    </citation>
    <scope>NUCLEOTIDE SEQUENCE</scope>
    <source>
        <strain evidence="2">JCM 12862</strain>
    </source>
</reference>
<dbReference type="AlphaFoldDB" id="A0A8J3BJM9"/>
<dbReference type="RefSeq" id="WP_188651005.1">
    <property type="nucleotide sequence ID" value="NZ_BMNR01000002.1"/>
</dbReference>
<keyword evidence="1" id="KW-1133">Transmembrane helix</keyword>
<proteinExistence type="predicted"/>
<gene>
    <name evidence="2" type="ORF">GCM10007962_12080</name>
</gene>
<reference evidence="2" key="2">
    <citation type="submission" date="2020-09" db="EMBL/GenBank/DDBJ databases">
        <authorList>
            <person name="Sun Q."/>
            <person name="Ohkuma M."/>
        </authorList>
    </citation>
    <scope>NUCLEOTIDE SEQUENCE</scope>
    <source>
        <strain evidence="2">JCM 12862</strain>
    </source>
</reference>
<keyword evidence="1" id="KW-0472">Membrane</keyword>
<organism evidence="2 3">
    <name type="scientific">Yeosuana aromativorans</name>
    <dbReference type="NCBI Taxonomy" id="288019"/>
    <lineage>
        <taxon>Bacteria</taxon>
        <taxon>Pseudomonadati</taxon>
        <taxon>Bacteroidota</taxon>
        <taxon>Flavobacteriia</taxon>
        <taxon>Flavobacteriales</taxon>
        <taxon>Flavobacteriaceae</taxon>
        <taxon>Yeosuana</taxon>
    </lineage>
</organism>
<name>A0A8J3BJM9_9FLAO</name>
<feature type="transmembrane region" description="Helical" evidence="1">
    <location>
        <begin position="119"/>
        <end position="139"/>
    </location>
</feature>
<keyword evidence="1" id="KW-0812">Transmembrane</keyword>
<evidence type="ECO:0008006" key="4">
    <source>
        <dbReference type="Google" id="ProtNLM"/>
    </source>
</evidence>
<comment type="caution">
    <text evidence="2">The sequence shown here is derived from an EMBL/GenBank/DDBJ whole genome shotgun (WGS) entry which is preliminary data.</text>
</comment>
<keyword evidence="3" id="KW-1185">Reference proteome</keyword>
<feature type="transmembrane region" description="Helical" evidence="1">
    <location>
        <begin position="91"/>
        <end position="113"/>
    </location>
</feature>
<accession>A0A8J3BJM9</accession>
<dbReference type="EMBL" id="BMNR01000002">
    <property type="protein sequence ID" value="GGK19573.1"/>
    <property type="molecule type" value="Genomic_DNA"/>
</dbReference>
<sequence>MSITDAIDFFKKLSKETNNKRELRIYKDFITMLSNLNNRNLSEEQLLQIEKEIETLNLKSNPENKKRFFSKKLTVFKQFLKTEFSLVPKGYYTNMGIGLGTSFGILFGVMVLSSLERSLGISLGIVAGMLIGIIIGHYMDSQAKEAGKVI</sequence>
<evidence type="ECO:0000313" key="2">
    <source>
        <dbReference type="EMBL" id="GGK19573.1"/>
    </source>
</evidence>